<comment type="caution">
    <text evidence="11">The sequence shown here is derived from an EMBL/GenBank/DDBJ whole genome shotgun (WGS) entry which is preliminary data.</text>
</comment>
<evidence type="ECO:0000256" key="5">
    <source>
        <dbReference type="PIRSR" id="PIRSR000102-2"/>
    </source>
</evidence>
<evidence type="ECO:0000313" key="11">
    <source>
        <dbReference type="EMBL" id="KAB0791164.1"/>
    </source>
</evidence>
<evidence type="ECO:0000259" key="9">
    <source>
        <dbReference type="Pfam" id="PF00056"/>
    </source>
</evidence>
<feature type="binding site" evidence="5">
    <location>
        <position position="148"/>
    </location>
    <ligand>
        <name>substrate</name>
    </ligand>
</feature>
<protein>
    <recommendedName>
        <fullName evidence="8">Malate dehydrogenase</fullName>
        <ecNumber evidence="8">1.1.1.37</ecNumber>
    </recommendedName>
</protein>
<proteinExistence type="inferred from homology"/>
<dbReference type="GO" id="GO:0030060">
    <property type="term" value="F:L-malate dehydrogenase (NAD+) activity"/>
    <property type="evidence" value="ECO:0007669"/>
    <property type="project" value="UniProtKB-EC"/>
</dbReference>
<feature type="binding site" evidence="6">
    <location>
        <begin position="146"/>
        <end position="148"/>
    </location>
    <ligand>
        <name>NAD(+)</name>
        <dbReference type="ChEBI" id="CHEBI:57540"/>
    </ligand>
</feature>
<evidence type="ECO:0000256" key="8">
    <source>
        <dbReference type="RuleBase" id="RU003405"/>
    </source>
</evidence>
<feature type="binding site" evidence="5">
    <location>
        <position position="109"/>
    </location>
    <ligand>
        <name>substrate</name>
    </ligand>
</feature>
<comment type="catalytic activity">
    <reaction evidence="8">
        <text>(S)-malate + NAD(+) = oxaloacetate + NADH + H(+)</text>
        <dbReference type="Rhea" id="RHEA:21432"/>
        <dbReference type="ChEBI" id="CHEBI:15378"/>
        <dbReference type="ChEBI" id="CHEBI:15589"/>
        <dbReference type="ChEBI" id="CHEBI:16452"/>
        <dbReference type="ChEBI" id="CHEBI:57540"/>
        <dbReference type="ChEBI" id="CHEBI:57945"/>
        <dbReference type="EC" id="1.1.1.37"/>
    </reaction>
</comment>
<dbReference type="Proteomes" id="UP000327044">
    <property type="component" value="Unassembled WGS sequence"/>
</dbReference>
<dbReference type="InterPro" id="IPR001252">
    <property type="entry name" value="Malate_DH_AS"/>
</dbReference>
<dbReference type="NCBIfam" id="TIGR01759">
    <property type="entry name" value="MalateDH-SF1"/>
    <property type="match status" value="1"/>
</dbReference>
<dbReference type="InterPro" id="IPR022383">
    <property type="entry name" value="Lactate/malate_DH_C"/>
</dbReference>
<dbReference type="NCBIfam" id="NF003916">
    <property type="entry name" value="PRK05442.1"/>
    <property type="match status" value="1"/>
</dbReference>
<dbReference type="PIRSF" id="PIRSF000102">
    <property type="entry name" value="Lac_mal_DH"/>
    <property type="match status" value="1"/>
</dbReference>
<dbReference type="FunFam" id="3.40.50.720:FF:000010">
    <property type="entry name" value="Malate dehydrogenase"/>
    <property type="match status" value="1"/>
</dbReference>
<keyword evidence="8" id="KW-0816">Tricarboxylic acid cycle</keyword>
<dbReference type="EMBL" id="VVIM01000011">
    <property type="protein sequence ID" value="KAB0791164.1"/>
    <property type="molecule type" value="Genomic_DNA"/>
</dbReference>
<evidence type="ECO:0000256" key="1">
    <source>
        <dbReference type="ARBA" id="ARBA00009613"/>
    </source>
</evidence>
<keyword evidence="3 6" id="KW-0520">NAD</keyword>
<keyword evidence="12" id="KW-1185">Reference proteome</keyword>
<evidence type="ECO:0000256" key="2">
    <source>
        <dbReference type="ARBA" id="ARBA00023002"/>
    </source>
</evidence>
<dbReference type="PROSITE" id="PS00068">
    <property type="entry name" value="MDH"/>
    <property type="match status" value="1"/>
</dbReference>
<dbReference type="Gene3D" id="3.90.110.10">
    <property type="entry name" value="Lactate dehydrogenase/glycoside hydrolase, family 4, C-terminal"/>
    <property type="match status" value="1"/>
</dbReference>
<dbReference type="Pfam" id="PF00056">
    <property type="entry name" value="Ldh_1_N"/>
    <property type="match status" value="1"/>
</dbReference>
<dbReference type="InterPro" id="IPR036291">
    <property type="entry name" value="NAD(P)-bd_dom_sf"/>
</dbReference>
<accession>A0A5N4A1G1</accession>
<evidence type="ECO:0000256" key="4">
    <source>
        <dbReference type="PIRSR" id="PIRSR000102-1"/>
    </source>
</evidence>
<dbReference type="EC" id="1.1.1.37" evidence="8"/>
<keyword evidence="2 7" id="KW-0560">Oxidoreductase</keyword>
<evidence type="ECO:0000256" key="3">
    <source>
        <dbReference type="ARBA" id="ARBA00023027"/>
    </source>
</evidence>
<feature type="domain" description="Lactate/malate dehydrogenase C-terminal" evidence="10">
    <location>
        <begin position="173"/>
        <end position="343"/>
    </location>
</feature>
<name>A0A5N4A1G1_PHOPY</name>
<evidence type="ECO:0000256" key="7">
    <source>
        <dbReference type="RuleBase" id="RU003369"/>
    </source>
</evidence>
<dbReference type="PANTHER" id="PTHR23382">
    <property type="entry name" value="MALATE DEHYDROGENASE"/>
    <property type="match status" value="1"/>
</dbReference>
<sequence length="363" mass="38934">MICSCCRLQKHPCGRTNSLEPLKVAVTGAAGQVAYSLLYIICKGDVFGSDQPIHLHLIDTPAKVDVVNGVAMELADCNFGLLKKTVATSSLDDGFKNVSVAFLVGGSPRAAGMSRFDLLERNVPIFMEQGEALDKFARKDVKVLVVANPANTNAFICARHAPSIPVENFTALTRLDQKRAHALIAKRAGVSVSSVRNVIIWGNHSSTLVPDATHAKVELNGEMVSAAVAVKDETWLKGEFIDLVQRRGEAVISARGSSSAVSAADAAADHMRKWVMGTDPCEYVSMGVISDGSYTAPKDVVFSFPVTVRNGKWGIVNGLDLDDSYLNMIAESGEELEDEREAALSVLRGCNVNCKLMCGDDCD</sequence>
<feature type="binding site" evidence="5">
    <location>
        <position position="115"/>
    </location>
    <ligand>
        <name>substrate</name>
    </ligand>
</feature>
<dbReference type="SUPFAM" id="SSF56327">
    <property type="entry name" value="LDH C-terminal domain-like"/>
    <property type="match status" value="1"/>
</dbReference>
<reference evidence="11 12" key="1">
    <citation type="journal article" date="2018" name="Elife">
        <title>Firefly genomes illuminate parallel origins of bioluminescence in beetles.</title>
        <authorList>
            <person name="Fallon T.R."/>
            <person name="Lower S.E."/>
            <person name="Chang C.H."/>
            <person name="Bessho-Uehara M."/>
            <person name="Martin G.J."/>
            <person name="Bewick A.J."/>
            <person name="Behringer M."/>
            <person name="Debat H.J."/>
            <person name="Wong I."/>
            <person name="Day J.C."/>
            <person name="Suvorov A."/>
            <person name="Silva C.J."/>
            <person name="Stanger-Hall K.F."/>
            <person name="Hall D.W."/>
            <person name="Schmitz R.J."/>
            <person name="Nelson D.R."/>
            <person name="Lewis S.M."/>
            <person name="Shigenobu S."/>
            <person name="Bybee S.M."/>
            <person name="Larracuente A.M."/>
            <person name="Oba Y."/>
            <person name="Weng J.K."/>
        </authorList>
    </citation>
    <scope>NUCLEOTIDE SEQUENCE [LARGE SCALE GENOMIC DNA]</scope>
    <source>
        <strain evidence="11">1611_PpyrPB1</strain>
        <tissue evidence="11">Whole body</tissue>
    </source>
</reference>
<dbReference type="InterPro" id="IPR001557">
    <property type="entry name" value="L-lactate/malate_DH"/>
</dbReference>
<dbReference type="Pfam" id="PF02866">
    <property type="entry name" value="Ldh_1_C"/>
    <property type="match status" value="1"/>
</dbReference>
<evidence type="ECO:0000256" key="6">
    <source>
        <dbReference type="PIRSR" id="PIRSR000102-3"/>
    </source>
</evidence>
<dbReference type="GO" id="GO:0006108">
    <property type="term" value="P:malate metabolic process"/>
    <property type="evidence" value="ECO:0007669"/>
    <property type="project" value="InterPro"/>
</dbReference>
<dbReference type="InterPro" id="IPR001236">
    <property type="entry name" value="Lactate/malate_DH_N"/>
</dbReference>
<dbReference type="SUPFAM" id="SSF51735">
    <property type="entry name" value="NAD(P)-binding Rossmann-fold domains"/>
    <property type="match status" value="1"/>
</dbReference>
<comment type="similarity">
    <text evidence="1">Belongs to the LDH/MDH superfamily. MDH type 2 family.</text>
</comment>
<evidence type="ECO:0000313" key="12">
    <source>
        <dbReference type="Proteomes" id="UP000327044"/>
    </source>
</evidence>
<dbReference type="InterPro" id="IPR010945">
    <property type="entry name" value="Malate_DH_type2"/>
</dbReference>
<dbReference type="FunFam" id="3.90.110.10:FF:000002">
    <property type="entry name" value="Malate dehydrogenase"/>
    <property type="match status" value="1"/>
</dbReference>
<dbReference type="InterPro" id="IPR015955">
    <property type="entry name" value="Lactate_DH/Glyco_Ohase_4_C"/>
</dbReference>
<organism evidence="11 12">
    <name type="scientific">Photinus pyralis</name>
    <name type="common">Common eastern firefly</name>
    <name type="synonym">Lampyris pyralis</name>
    <dbReference type="NCBI Taxonomy" id="7054"/>
    <lineage>
        <taxon>Eukaryota</taxon>
        <taxon>Metazoa</taxon>
        <taxon>Ecdysozoa</taxon>
        <taxon>Arthropoda</taxon>
        <taxon>Hexapoda</taxon>
        <taxon>Insecta</taxon>
        <taxon>Pterygota</taxon>
        <taxon>Neoptera</taxon>
        <taxon>Endopterygota</taxon>
        <taxon>Coleoptera</taxon>
        <taxon>Polyphaga</taxon>
        <taxon>Elateriformia</taxon>
        <taxon>Elateroidea</taxon>
        <taxon>Lampyridae</taxon>
        <taxon>Lampyrinae</taxon>
        <taxon>Photinus</taxon>
    </lineage>
</organism>
<dbReference type="InParanoid" id="A0A5N4A1G1"/>
<feature type="binding site" evidence="6">
    <location>
        <position position="122"/>
    </location>
    <ligand>
        <name>NAD(+)</name>
        <dbReference type="ChEBI" id="CHEBI:57540"/>
    </ligand>
</feature>
<feature type="binding site" evidence="6">
    <location>
        <position position="59"/>
    </location>
    <ligand>
        <name>NAD(+)</name>
        <dbReference type="ChEBI" id="CHEBI:57540"/>
    </ligand>
</feature>
<feature type="binding site" evidence="5">
    <location>
        <position position="179"/>
    </location>
    <ligand>
        <name>substrate</name>
    </ligand>
</feature>
<gene>
    <name evidence="11" type="ORF">PPYR_02964</name>
</gene>
<feature type="active site" description="Proton acceptor" evidence="4">
    <location>
        <position position="204"/>
    </location>
</feature>
<feature type="domain" description="Lactate/malate dehydrogenase N-terminal" evidence="9">
    <location>
        <begin position="23"/>
        <end position="169"/>
    </location>
</feature>
<evidence type="ECO:0000259" key="10">
    <source>
        <dbReference type="Pfam" id="PF02866"/>
    </source>
</evidence>
<dbReference type="AlphaFoldDB" id="A0A5N4A1G1"/>
<dbReference type="GO" id="GO:0006099">
    <property type="term" value="P:tricarboxylic acid cycle"/>
    <property type="evidence" value="ECO:0007669"/>
    <property type="project" value="UniProtKB-KW"/>
</dbReference>
<dbReference type="Gene3D" id="3.40.50.720">
    <property type="entry name" value="NAD(P)-binding Rossmann-like Domain"/>
    <property type="match status" value="1"/>
</dbReference>